<dbReference type="InterPro" id="IPR019692">
    <property type="entry name" value="CFP-6_PH"/>
</dbReference>
<feature type="domain" description="Low molecular weight protein antigen 6 PH" evidence="2">
    <location>
        <begin position="135"/>
        <end position="178"/>
    </location>
</feature>
<evidence type="ECO:0000313" key="3">
    <source>
        <dbReference type="EMBL" id="MFC4132835.1"/>
    </source>
</evidence>
<reference evidence="4" key="1">
    <citation type="journal article" date="2019" name="Int. J. Syst. Evol. Microbiol.">
        <title>The Global Catalogue of Microorganisms (GCM) 10K type strain sequencing project: providing services to taxonomists for standard genome sequencing and annotation.</title>
        <authorList>
            <consortium name="The Broad Institute Genomics Platform"/>
            <consortium name="The Broad Institute Genome Sequencing Center for Infectious Disease"/>
            <person name="Wu L."/>
            <person name="Ma J."/>
        </authorList>
    </citation>
    <scope>NUCLEOTIDE SEQUENCE [LARGE SCALE GENOMIC DNA]</scope>
    <source>
        <strain evidence="4">CGMCC 4.7289</strain>
    </source>
</reference>
<evidence type="ECO:0000313" key="4">
    <source>
        <dbReference type="Proteomes" id="UP001595816"/>
    </source>
</evidence>
<name>A0ABV8LQ04_9ACTN</name>
<dbReference type="Pfam" id="PF10756">
    <property type="entry name" value="bPH_6"/>
    <property type="match status" value="1"/>
</dbReference>
<keyword evidence="1" id="KW-1133">Transmembrane helix</keyword>
<keyword evidence="1" id="KW-0472">Membrane</keyword>
<comment type="caution">
    <text evidence="3">The sequence shown here is derived from an EMBL/GenBank/DDBJ whole genome shotgun (WGS) entry which is preliminary data.</text>
</comment>
<organism evidence="3 4">
    <name type="scientific">Hamadaea flava</name>
    <dbReference type="NCBI Taxonomy" id="1742688"/>
    <lineage>
        <taxon>Bacteria</taxon>
        <taxon>Bacillati</taxon>
        <taxon>Actinomycetota</taxon>
        <taxon>Actinomycetes</taxon>
        <taxon>Micromonosporales</taxon>
        <taxon>Micromonosporaceae</taxon>
        <taxon>Hamadaea</taxon>
    </lineage>
</organism>
<feature type="transmembrane region" description="Helical" evidence="1">
    <location>
        <begin position="71"/>
        <end position="91"/>
    </location>
</feature>
<keyword evidence="4" id="KW-1185">Reference proteome</keyword>
<accession>A0ABV8LQ04</accession>
<evidence type="ECO:0000259" key="2">
    <source>
        <dbReference type="Pfam" id="PF10756"/>
    </source>
</evidence>
<gene>
    <name evidence="3" type="ORF">ACFOZ4_19675</name>
</gene>
<feature type="transmembrane region" description="Helical" evidence="1">
    <location>
        <begin position="39"/>
        <end position="59"/>
    </location>
</feature>
<dbReference type="RefSeq" id="WP_253752458.1">
    <property type="nucleotide sequence ID" value="NZ_JAMZDZ010000001.1"/>
</dbReference>
<feature type="transmembrane region" description="Helical" evidence="1">
    <location>
        <begin position="111"/>
        <end position="133"/>
    </location>
</feature>
<dbReference type="Proteomes" id="UP001595816">
    <property type="component" value="Unassembled WGS sequence"/>
</dbReference>
<evidence type="ECO:0000256" key="1">
    <source>
        <dbReference type="SAM" id="Phobius"/>
    </source>
</evidence>
<sequence>MTSNALRWTAVPSALLAFVLRLAYEAGWYGPDSGPRFALGFLVPLCVPLVAFMLLVSWATRRATVTVADGVFIIPASPAAAGFAIFGANLLGELVPTASLGDDPEIVRDAFDWTVAAVMGVSGLLVTVALFFLRRPRLLLDPTGITVQHLVRRHTVRWDEIAYLRRIDRPATVRLVLTGSAVFGLAQETVDIPLGWLFVNPDFLRAAIGHYVAQPEDAAAIGTADEARWLVGMVDGDSASDRHRLGIR</sequence>
<dbReference type="EMBL" id="JBHSAY010000009">
    <property type="protein sequence ID" value="MFC4132835.1"/>
    <property type="molecule type" value="Genomic_DNA"/>
</dbReference>
<keyword evidence="1" id="KW-0812">Transmembrane</keyword>
<proteinExistence type="predicted"/>
<protein>
    <submittedName>
        <fullName evidence="3">PH domain-containing protein</fullName>
    </submittedName>
</protein>